<organism evidence="2 3">
    <name type="scientific">Actinidia rufa</name>
    <dbReference type="NCBI Taxonomy" id="165716"/>
    <lineage>
        <taxon>Eukaryota</taxon>
        <taxon>Viridiplantae</taxon>
        <taxon>Streptophyta</taxon>
        <taxon>Embryophyta</taxon>
        <taxon>Tracheophyta</taxon>
        <taxon>Spermatophyta</taxon>
        <taxon>Magnoliopsida</taxon>
        <taxon>eudicotyledons</taxon>
        <taxon>Gunneridae</taxon>
        <taxon>Pentapetalae</taxon>
        <taxon>asterids</taxon>
        <taxon>Ericales</taxon>
        <taxon>Actinidiaceae</taxon>
        <taxon>Actinidia</taxon>
    </lineage>
</organism>
<name>A0A7J0H3F8_9ERIC</name>
<dbReference type="AlphaFoldDB" id="A0A7J0H3F8"/>
<feature type="transmembrane region" description="Helical" evidence="1">
    <location>
        <begin position="20"/>
        <end position="40"/>
    </location>
</feature>
<protein>
    <submittedName>
        <fullName evidence="2">Uncharacterized protein</fullName>
    </submittedName>
</protein>
<reference evidence="2 3" key="1">
    <citation type="submission" date="2019-07" db="EMBL/GenBank/DDBJ databases">
        <title>De Novo Assembly of kiwifruit Actinidia rufa.</title>
        <authorList>
            <person name="Sugita-Konishi S."/>
            <person name="Sato K."/>
            <person name="Mori E."/>
            <person name="Abe Y."/>
            <person name="Kisaki G."/>
            <person name="Hamano K."/>
            <person name="Suezawa K."/>
            <person name="Otani M."/>
            <person name="Fukuda T."/>
            <person name="Manabe T."/>
            <person name="Gomi K."/>
            <person name="Tabuchi M."/>
            <person name="Akimitsu K."/>
            <person name="Kataoka I."/>
        </authorList>
    </citation>
    <scope>NUCLEOTIDE SEQUENCE [LARGE SCALE GENOMIC DNA]</scope>
    <source>
        <strain evidence="3">cv. Fuchu</strain>
    </source>
</reference>
<evidence type="ECO:0000313" key="3">
    <source>
        <dbReference type="Proteomes" id="UP000585474"/>
    </source>
</evidence>
<proteinExistence type="predicted"/>
<accession>A0A7J0H3F8</accession>
<dbReference type="Proteomes" id="UP000585474">
    <property type="component" value="Unassembled WGS sequence"/>
</dbReference>
<dbReference type="OrthoDB" id="1622315at2759"/>
<comment type="caution">
    <text evidence="2">The sequence shown here is derived from an EMBL/GenBank/DDBJ whole genome shotgun (WGS) entry which is preliminary data.</text>
</comment>
<keyword evidence="3" id="KW-1185">Reference proteome</keyword>
<evidence type="ECO:0000256" key="1">
    <source>
        <dbReference type="SAM" id="Phobius"/>
    </source>
</evidence>
<dbReference type="EMBL" id="BJWL01000026">
    <property type="protein sequence ID" value="GFZ17538.1"/>
    <property type="molecule type" value="Genomic_DNA"/>
</dbReference>
<keyword evidence="1" id="KW-1133">Transmembrane helix</keyword>
<keyword evidence="1" id="KW-0472">Membrane</keyword>
<keyword evidence="1" id="KW-0812">Transmembrane</keyword>
<feature type="transmembrane region" description="Helical" evidence="1">
    <location>
        <begin position="52"/>
        <end position="75"/>
    </location>
</feature>
<sequence>MNTLKAAAKWMIKEARGTGAQAKANKIGLAMCLLFISLVLDSNFGGGGGSAAVAAMSILFAAVDAPDAVLLMLLLL</sequence>
<gene>
    <name evidence="2" type="ORF">Acr_26g0008080</name>
</gene>
<evidence type="ECO:0000313" key="2">
    <source>
        <dbReference type="EMBL" id="GFZ17538.1"/>
    </source>
</evidence>